<reference evidence="2" key="2">
    <citation type="submission" date="2023-05" db="EMBL/GenBank/DDBJ databases">
        <authorList>
            <consortium name="Lawrence Berkeley National Laboratory"/>
            <person name="Steindorff A."/>
            <person name="Hensen N."/>
            <person name="Bonometti L."/>
            <person name="Westerberg I."/>
            <person name="Brannstrom I.O."/>
            <person name="Guillou S."/>
            <person name="Cros-Aarteil S."/>
            <person name="Calhoun S."/>
            <person name="Haridas S."/>
            <person name="Kuo A."/>
            <person name="Mondo S."/>
            <person name="Pangilinan J."/>
            <person name="Riley R."/>
            <person name="Labutti K."/>
            <person name="Andreopoulos B."/>
            <person name="Lipzen A."/>
            <person name="Chen C."/>
            <person name="Yanf M."/>
            <person name="Daum C."/>
            <person name="Ng V."/>
            <person name="Clum A."/>
            <person name="Ohm R."/>
            <person name="Martin F."/>
            <person name="Silar P."/>
            <person name="Natvig D."/>
            <person name="Lalanne C."/>
            <person name="Gautier V."/>
            <person name="Ament-Velasquez S.L."/>
            <person name="Kruys A."/>
            <person name="Hutchinson M.I."/>
            <person name="Powell A.J."/>
            <person name="Barry K."/>
            <person name="Miller A.N."/>
            <person name="Grigoriev I.V."/>
            <person name="Debuchy R."/>
            <person name="Gladieux P."/>
            <person name="Thoren M.H."/>
            <person name="Johannesson H."/>
        </authorList>
    </citation>
    <scope>NUCLEOTIDE SEQUENCE</scope>
    <source>
        <strain evidence="2">CBS 103.79</strain>
    </source>
</reference>
<organism evidence="2 3">
    <name type="scientific">Staphylotrichum tortipilum</name>
    <dbReference type="NCBI Taxonomy" id="2831512"/>
    <lineage>
        <taxon>Eukaryota</taxon>
        <taxon>Fungi</taxon>
        <taxon>Dikarya</taxon>
        <taxon>Ascomycota</taxon>
        <taxon>Pezizomycotina</taxon>
        <taxon>Sordariomycetes</taxon>
        <taxon>Sordariomycetidae</taxon>
        <taxon>Sordariales</taxon>
        <taxon>Chaetomiaceae</taxon>
        <taxon>Staphylotrichum</taxon>
    </lineage>
</organism>
<evidence type="ECO:0000256" key="1">
    <source>
        <dbReference type="SAM" id="MobiDB-lite"/>
    </source>
</evidence>
<accession>A0AAN6RVS9</accession>
<dbReference type="PANTHER" id="PTHR12459:SF15">
    <property type="entry name" value="TRANSMEMBRANE PROTEIN 135"/>
    <property type="match status" value="1"/>
</dbReference>
<name>A0AAN6RVS9_9PEZI</name>
<dbReference type="Proteomes" id="UP001303889">
    <property type="component" value="Unassembled WGS sequence"/>
</dbReference>
<dbReference type="EMBL" id="MU855391">
    <property type="protein sequence ID" value="KAK3904609.1"/>
    <property type="molecule type" value="Genomic_DNA"/>
</dbReference>
<gene>
    <name evidence="2" type="ORF">C8A05DRAFT_42354</name>
</gene>
<protein>
    <recommendedName>
        <fullName evidence="4">Integral membrane protein</fullName>
    </recommendedName>
</protein>
<reference evidence="2" key="1">
    <citation type="journal article" date="2023" name="Mol. Phylogenet. Evol.">
        <title>Genome-scale phylogeny and comparative genomics of the fungal order Sordariales.</title>
        <authorList>
            <person name="Hensen N."/>
            <person name="Bonometti L."/>
            <person name="Westerberg I."/>
            <person name="Brannstrom I.O."/>
            <person name="Guillou S."/>
            <person name="Cros-Aarteil S."/>
            <person name="Calhoun S."/>
            <person name="Haridas S."/>
            <person name="Kuo A."/>
            <person name="Mondo S."/>
            <person name="Pangilinan J."/>
            <person name="Riley R."/>
            <person name="LaButti K."/>
            <person name="Andreopoulos B."/>
            <person name="Lipzen A."/>
            <person name="Chen C."/>
            <person name="Yan M."/>
            <person name="Daum C."/>
            <person name="Ng V."/>
            <person name="Clum A."/>
            <person name="Steindorff A."/>
            <person name="Ohm R.A."/>
            <person name="Martin F."/>
            <person name="Silar P."/>
            <person name="Natvig D.O."/>
            <person name="Lalanne C."/>
            <person name="Gautier V."/>
            <person name="Ament-Velasquez S.L."/>
            <person name="Kruys A."/>
            <person name="Hutchinson M.I."/>
            <person name="Powell A.J."/>
            <person name="Barry K."/>
            <person name="Miller A.N."/>
            <person name="Grigoriev I.V."/>
            <person name="Debuchy R."/>
            <person name="Gladieux P."/>
            <person name="Hiltunen Thoren M."/>
            <person name="Johannesson H."/>
        </authorList>
    </citation>
    <scope>NUCLEOTIDE SEQUENCE</scope>
    <source>
        <strain evidence="2">CBS 103.79</strain>
    </source>
</reference>
<keyword evidence="3" id="KW-1185">Reference proteome</keyword>
<evidence type="ECO:0008006" key="4">
    <source>
        <dbReference type="Google" id="ProtNLM"/>
    </source>
</evidence>
<evidence type="ECO:0000313" key="2">
    <source>
        <dbReference type="EMBL" id="KAK3904609.1"/>
    </source>
</evidence>
<proteinExistence type="predicted"/>
<feature type="region of interest" description="Disordered" evidence="1">
    <location>
        <begin position="55"/>
        <end position="76"/>
    </location>
</feature>
<dbReference type="InterPro" id="IPR026749">
    <property type="entry name" value="Tmem135"/>
</dbReference>
<evidence type="ECO:0000313" key="3">
    <source>
        <dbReference type="Proteomes" id="UP001303889"/>
    </source>
</evidence>
<dbReference type="AlphaFoldDB" id="A0AAN6RVS9"/>
<sequence>MGVSRPSPRRRWDTAIPPVLRPLVRAYLLGYASAVGPRLLTLLLQLVARRRHASNRSKASKTNTAREAGLGEGGQEEPFPAALHRILRGGLDWRRFPTFCAVLVGGTTLLEPPLRAVLDRSTRNISDIARLRLARWLASFIAAWLSLCLLQSKHTPSFTDVVDDVAPGSVPPSNDGTPSPRTKTVHYAGRTLDLTLFAVTRAVDVIVGALWARRRARRTAAGSWTALESAVSRLTDPALFALSSGLVMWTWIYHPARLPRAYNKWIGSAAAVDGRLIEALRRCRQGTLLYGRDTGQAGLLGAMCADHGMPPAWGDPATAIPFPCELVHMGRGGGVCEAHAASRFVRSFRWAMATYLPLSLLLAARRRPSVASLRRAITSASRSSAFLAAFIALFYYGVCLARTRVGPRLLGTDVAARQRLDSGGCVGAGCALCGWSVLLEAPGRRKDMALFVAPRALATVLPRRYELEKQWRERLAFAAAAGVVLTCVREDRGRVRGVLGGVLGVVFA</sequence>
<comment type="caution">
    <text evidence="2">The sequence shown here is derived from an EMBL/GenBank/DDBJ whole genome shotgun (WGS) entry which is preliminary data.</text>
</comment>
<dbReference type="PANTHER" id="PTHR12459">
    <property type="entry name" value="TRANSMEMBRANE PROTEIN 135-RELATED"/>
    <property type="match status" value="1"/>
</dbReference>